<dbReference type="InterPro" id="IPR036322">
    <property type="entry name" value="WD40_repeat_dom_sf"/>
</dbReference>
<dbReference type="PANTHER" id="PTHR19879">
    <property type="entry name" value="TRANSCRIPTION INITIATION FACTOR TFIID"/>
    <property type="match status" value="1"/>
</dbReference>
<reference evidence="3 4" key="1">
    <citation type="submission" date="2018-06" db="EMBL/GenBank/DDBJ databases">
        <authorList>
            <consortium name="Pathogen Informatics"/>
            <person name="Doyle S."/>
        </authorList>
    </citation>
    <scope>NUCLEOTIDE SEQUENCE [LARGE SCALE GENOMIC DNA]</scope>
    <source>
        <strain evidence="3 4">NCTC13184</strain>
    </source>
</reference>
<protein>
    <submittedName>
        <fullName evidence="3">Uncharacterized protein containing caspase domain</fullName>
    </submittedName>
</protein>
<dbReference type="EMBL" id="UGRU01000001">
    <property type="protein sequence ID" value="SUA46434.1"/>
    <property type="molecule type" value="Genomic_DNA"/>
</dbReference>
<dbReference type="InterPro" id="IPR001680">
    <property type="entry name" value="WD40_rpt"/>
</dbReference>
<feature type="repeat" description="WD" evidence="1">
    <location>
        <begin position="413"/>
        <end position="448"/>
    </location>
</feature>
<keyword evidence="2" id="KW-1133">Transmembrane helix</keyword>
<dbReference type="SMART" id="SM00320">
    <property type="entry name" value="WD40"/>
    <property type="match status" value="7"/>
</dbReference>
<dbReference type="SUPFAM" id="SSF50978">
    <property type="entry name" value="WD40 repeat-like"/>
    <property type="match status" value="1"/>
</dbReference>
<dbReference type="InterPro" id="IPR015943">
    <property type="entry name" value="WD40/YVTN_repeat-like_dom_sf"/>
</dbReference>
<feature type="repeat" description="WD" evidence="1">
    <location>
        <begin position="728"/>
        <end position="769"/>
    </location>
</feature>
<sequence>MILLANERAARSRHVQDEVAWWLSNRPSETLLVVLTGGEILWQTGAFLDPRSSAVPPRLLDFPLPEFVYSDQRWAYGQDNFASDPRFRELVVELAARLDGVPKNVLIGTHTNQRRILKWVAAVMVSLLVFALAATGISLAAVAQSRDSVREKSMLAMSRLLVAESDGLSESDPDTARQLLAHAYRLAQTPQVNGAIQRSAAWSRQIYARGLVRAAAFRPDGRILASVSDEGLQIVDVRTGRVLAQRSDQSGYAGVVTFSDDGTELAVGSRFGEVILYDLTDPAKPQVRWKRGRSESFVYALQFVGNDLIVKGESSTASILGAQGGTGGQLRTSSAAVIDRRTRMLATNGGSGAMVNFSFVDPHGEIQPISEVSMPGALGAFSPVAPIFATLDGATVRLWDTTEPRAPRPLGILSVEDYEAQQVAFSPDGDTLAVVGSGSGTIRLWDISDPFSPKAGDMLRGQTGALRRLVFSPDGRMLAASGSEGATVSRPDNPDRGSLRLWPVDGFRQGSWSVRLNVEGGTPRFSPDGRLLFVSRPARIWNVAGGSEPNPISDLNVSQSSTFDFMSLDGEGYGIVRSSPPQVTLVRDNGTYGESRSAPPELHGPLTAGPHGLIFAAETSADSTVWQVSATGELRRVMVLTGVRNVRSASFSPDTGRYLAIVSSEGQVAVWDRRDENRPAQFATFAPRSHATRVQFLDHSTLVVGDEKGAISVWDVSRPASPHMITSRAGHAGGIEGIEARSSGDLVVSWGSDRVAKLWTLYGDDLVEVWSSPSADGDSGNSISPDGKLLALTTPQGVRLVDIDVGAGVIRLCRYSETITEDLWRQYVPGEVYDPPCKT</sequence>
<organism evidence="3 4">
    <name type="scientific">Nocardia africana</name>
    <dbReference type="NCBI Taxonomy" id="134964"/>
    <lineage>
        <taxon>Bacteria</taxon>
        <taxon>Bacillati</taxon>
        <taxon>Actinomycetota</taxon>
        <taxon>Actinomycetes</taxon>
        <taxon>Mycobacteriales</taxon>
        <taxon>Nocardiaceae</taxon>
        <taxon>Nocardia</taxon>
    </lineage>
</organism>
<dbReference type="Pfam" id="PF07676">
    <property type="entry name" value="PD40"/>
    <property type="match status" value="1"/>
</dbReference>
<keyword evidence="1" id="KW-0853">WD repeat</keyword>
<evidence type="ECO:0000313" key="4">
    <source>
        <dbReference type="Proteomes" id="UP000255082"/>
    </source>
</evidence>
<accession>A0A378X180</accession>
<dbReference type="InterPro" id="IPR011659">
    <property type="entry name" value="WD40"/>
</dbReference>
<dbReference type="Gene3D" id="2.130.10.10">
    <property type="entry name" value="YVTN repeat-like/Quinoprotein amine dehydrogenase"/>
    <property type="match status" value="3"/>
</dbReference>
<proteinExistence type="predicted"/>
<gene>
    <name evidence="3" type="ORF">NCTC13184_04959</name>
</gene>
<evidence type="ECO:0000256" key="2">
    <source>
        <dbReference type="SAM" id="Phobius"/>
    </source>
</evidence>
<name>A0A378X180_9NOCA</name>
<dbReference type="PANTHER" id="PTHR19879:SF9">
    <property type="entry name" value="TRANSCRIPTION INITIATION FACTOR TFIID SUBUNIT 5"/>
    <property type="match status" value="1"/>
</dbReference>
<evidence type="ECO:0000256" key="1">
    <source>
        <dbReference type="PROSITE-ProRule" id="PRU00221"/>
    </source>
</evidence>
<keyword evidence="2" id="KW-0472">Membrane</keyword>
<keyword evidence="2" id="KW-0812">Transmembrane</keyword>
<feature type="transmembrane region" description="Helical" evidence="2">
    <location>
        <begin position="119"/>
        <end position="143"/>
    </location>
</feature>
<dbReference type="Pfam" id="PF00400">
    <property type="entry name" value="WD40"/>
    <property type="match status" value="1"/>
</dbReference>
<dbReference type="Proteomes" id="UP000255082">
    <property type="component" value="Unassembled WGS sequence"/>
</dbReference>
<dbReference type="AlphaFoldDB" id="A0A378X180"/>
<evidence type="ECO:0000313" key="3">
    <source>
        <dbReference type="EMBL" id="SUA46434.1"/>
    </source>
</evidence>
<dbReference type="PROSITE" id="PS50082">
    <property type="entry name" value="WD_REPEATS_2"/>
    <property type="match status" value="2"/>
</dbReference>